<keyword evidence="5" id="KW-0997">Cell inner membrane</keyword>
<comment type="similarity">
    <text evidence="2">Belongs to the ABC transporter superfamily.</text>
</comment>
<keyword evidence="4" id="KW-1003">Cell membrane</keyword>
<evidence type="ECO:0000256" key="4">
    <source>
        <dbReference type="ARBA" id="ARBA00022475"/>
    </source>
</evidence>
<keyword evidence="3" id="KW-0813">Transport</keyword>
<dbReference type="InterPro" id="IPR013563">
    <property type="entry name" value="Oligopep_ABC_C"/>
</dbReference>
<dbReference type="Pfam" id="PF00005">
    <property type="entry name" value="ABC_tran"/>
    <property type="match status" value="1"/>
</dbReference>
<name>A0A5C4JIX2_9ACTN</name>
<keyword evidence="13" id="KW-1185">Reference proteome</keyword>
<reference evidence="12 13" key="1">
    <citation type="submission" date="2019-05" db="EMBL/GenBank/DDBJ databases">
        <title>Draft genome sequence of Actinomadura sp. 14C53.</title>
        <authorList>
            <person name="Saricaoglu S."/>
            <person name="Isik K."/>
        </authorList>
    </citation>
    <scope>NUCLEOTIDE SEQUENCE [LARGE SCALE GENOMIC DNA]</scope>
    <source>
        <strain evidence="12 13">14C53</strain>
    </source>
</reference>
<gene>
    <name evidence="12" type="ORF">ETD83_07675</name>
</gene>
<feature type="region of interest" description="Disordered" evidence="10">
    <location>
        <begin position="327"/>
        <end position="362"/>
    </location>
</feature>
<dbReference type="PROSITE" id="PS50893">
    <property type="entry name" value="ABC_TRANSPORTER_2"/>
    <property type="match status" value="1"/>
</dbReference>
<evidence type="ECO:0000256" key="3">
    <source>
        <dbReference type="ARBA" id="ARBA00022448"/>
    </source>
</evidence>
<dbReference type="OrthoDB" id="9809030at2"/>
<evidence type="ECO:0000313" key="13">
    <source>
        <dbReference type="Proteomes" id="UP000309174"/>
    </source>
</evidence>
<evidence type="ECO:0000256" key="10">
    <source>
        <dbReference type="SAM" id="MobiDB-lite"/>
    </source>
</evidence>
<dbReference type="InterPro" id="IPR003593">
    <property type="entry name" value="AAA+_ATPase"/>
</dbReference>
<keyword evidence="8" id="KW-1278">Translocase</keyword>
<dbReference type="SMART" id="SM00382">
    <property type="entry name" value="AAA"/>
    <property type="match status" value="1"/>
</dbReference>
<dbReference type="GO" id="GO:0015833">
    <property type="term" value="P:peptide transport"/>
    <property type="evidence" value="ECO:0007669"/>
    <property type="project" value="InterPro"/>
</dbReference>
<keyword evidence="7 12" id="KW-0067">ATP-binding</keyword>
<dbReference type="InterPro" id="IPR027417">
    <property type="entry name" value="P-loop_NTPase"/>
</dbReference>
<dbReference type="NCBIfam" id="TIGR01727">
    <property type="entry name" value="oligo_HPY"/>
    <property type="match status" value="1"/>
</dbReference>
<dbReference type="PROSITE" id="PS00211">
    <property type="entry name" value="ABC_TRANSPORTER_1"/>
    <property type="match status" value="1"/>
</dbReference>
<dbReference type="PANTHER" id="PTHR43297">
    <property type="entry name" value="OLIGOPEPTIDE TRANSPORT ATP-BINDING PROTEIN APPD"/>
    <property type="match status" value="1"/>
</dbReference>
<accession>A0A5C4JIX2</accession>
<dbReference type="Pfam" id="PF08352">
    <property type="entry name" value="oligo_HPY"/>
    <property type="match status" value="1"/>
</dbReference>
<feature type="compositionally biased region" description="Basic and acidic residues" evidence="10">
    <location>
        <begin position="340"/>
        <end position="355"/>
    </location>
</feature>
<dbReference type="InterPro" id="IPR003439">
    <property type="entry name" value="ABC_transporter-like_ATP-bd"/>
</dbReference>
<keyword evidence="6" id="KW-0547">Nucleotide-binding</keyword>
<proteinExistence type="inferred from homology"/>
<feature type="compositionally biased region" description="Low complexity" evidence="10">
    <location>
        <begin position="327"/>
        <end position="339"/>
    </location>
</feature>
<dbReference type="InterPro" id="IPR050388">
    <property type="entry name" value="ABC_Ni/Peptide_Import"/>
</dbReference>
<dbReference type="AlphaFoldDB" id="A0A5C4JIX2"/>
<dbReference type="Gene3D" id="3.40.50.300">
    <property type="entry name" value="P-loop containing nucleotide triphosphate hydrolases"/>
    <property type="match status" value="1"/>
</dbReference>
<evidence type="ECO:0000256" key="8">
    <source>
        <dbReference type="ARBA" id="ARBA00022967"/>
    </source>
</evidence>
<dbReference type="GO" id="GO:0016887">
    <property type="term" value="F:ATP hydrolysis activity"/>
    <property type="evidence" value="ECO:0007669"/>
    <property type="project" value="InterPro"/>
</dbReference>
<dbReference type="GO" id="GO:0005886">
    <property type="term" value="C:plasma membrane"/>
    <property type="evidence" value="ECO:0007669"/>
    <property type="project" value="UniProtKB-SubCell"/>
</dbReference>
<evidence type="ECO:0000256" key="9">
    <source>
        <dbReference type="ARBA" id="ARBA00023136"/>
    </source>
</evidence>
<sequence>MNPETDPSAPVLALSDLVVEYATRHGRLRSLDEATLSVAPGQIVALVGESGSGKSTLGMAAGRLLASNALHVGGRLSLAGRPVYGSGAVDGEPLRALRRDVLGFVFQNPVTALDPTMRIRRQMELACRGRREDRHERPVAELLQEIGLSDVSRVLRSYPHELSGGMAQRVGIAMALRRRPRLLIADEPTAAVDATLREQILRLLVSRCREVGCALLLLTHDLHAVAQHTEQIAVMYGGRVIEHGPTAEVLDHPSHPYTRALVAALPGAEKPGQRLEAIRGIPPVLHTACPGCAFAPRCPDALPECRSTRPVYAAVGGRKLTCHLHTGGTASRSAASARNGADRDPADDADRDHHGQGRRTAT</sequence>
<protein>
    <submittedName>
        <fullName evidence="12">ABC transporter ATP-binding protein</fullName>
    </submittedName>
</protein>
<evidence type="ECO:0000259" key="11">
    <source>
        <dbReference type="PROSITE" id="PS50893"/>
    </source>
</evidence>
<keyword evidence="9" id="KW-0472">Membrane</keyword>
<evidence type="ECO:0000256" key="5">
    <source>
        <dbReference type="ARBA" id="ARBA00022519"/>
    </source>
</evidence>
<dbReference type="SUPFAM" id="SSF52540">
    <property type="entry name" value="P-loop containing nucleoside triphosphate hydrolases"/>
    <property type="match status" value="1"/>
</dbReference>
<organism evidence="12 13">
    <name type="scientific">Actinomadura soli</name>
    <dbReference type="NCBI Taxonomy" id="2508997"/>
    <lineage>
        <taxon>Bacteria</taxon>
        <taxon>Bacillati</taxon>
        <taxon>Actinomycetota</taxon>
        <taxon>Actinomycetes</taxon>
        <taxon>Streptosporangiales</taxon>
        <taxon>Thermomonosporaceae</taxon>
        <taxon>Actinomadura</taxon>
    </lineage>
</organism>
<evidence type="ECO:0000313" key="12">
    <source>
        <dbReference type="EMBL" id="TMR04920.1"/>
    </source>
</evidence>
<evidence type="ECO:0000256" key="7">
    <source>
        <dbReference type="ARBA" id="ARBA00022840"/>
    </source>
</evidence>
<dbReference type="PANTHER" id="PTHR43297:SF14">
    <property type="entry name" value="ATPASE AAA-TYPE CORE DOMAIN-CONTAINING PROTEIN"/>
    <property type="match status" value="1"/>
</dbReference>
<dbReference type="GO" id="GO:0005524">
    <property type="term" value="F:ATP binding"/>
    <property type="evidence" value="ECO:0007669"/>
    <property type="project" value="UniProtKB-KW"/>
</dbReference>
<evidence type="ECO:0000256" key="6">
    <source>
        <dbReference type="ARBA" id="ARBA00022741"/>
    </source>
</evidence>
<dbReference type="InterPro" id="IPR017871">
    <property type="entry name" value="ABC_transporter-like_CS"/>
</dbReference>
<dbReference type="Proteomes" id="UP000309174">
    <property type="component" value="Unassembled WGS sequence"/>
</dbReference>
<feature type="domain" description="ABC transporter" evidence="11">
    <location>
        <begin position="12"/>
        <end position="262"/>
    </location>
</feature>
<dbReference type="EMBL" id="VCKW01000027">
    <property type="protein sequence ID" value="TMR04920.1"/>
    <property type="molecule type" value="Genomic_DNA"/>
</dbReference>
<evidence type="ECO:0000256" key="2">
    <source>
        <dbReference type="ARBA" id="ARBA00005417"/>
    </source>
</evidence>
<evidence type="ECO:0000256" key="1">
    <source>
        <dbReference type="ARBA" id="ARBA00004202"/>
    </source>
</evidence>
<comment type="subcellular location">
    <subcellularLocation>
        <location evidence="1">Cell membrane</location>
        <topology evidence="1">Peripheral membrane protein</topology>
    </subcellularLocation>
</comment>
<dbReference type="CDD" id="cd03257">
    <property type="entry name" value="ABC_NikE_OppD_transporters"/>
    <property type="match status" value="1"/>
</dbReference>
<comment type="caution">
    <text evidence="12">The sequence shown here is derived from an EMBL/GenBank/DDBJ whole genome shotgun (WGS) entry which is preliminary data.</text>
</comment>
<dbReference type="RefSeq" id="WP_138644361.1">
    <property type="nucleotide sequence ID" value="NZ_VCKW01000027.1"/>
</dbReference>